<proteinExistence type="predicted"/>
<keyword evidence="2" id="KW-1185">Reference proteome</keyword>
<evidence type="ECO:0000313" key="2">
    <source>
        <dbReference type="Proteomes" id="UP000055048"/>
    </source>
</evidence>
<accession>A0A0V0TY22</accession>
<protein>
    <submittedName>
        <fullName evidence="1">Uncharacterized protein</fullName>
    </submittedName>
</protein>
<dbReference type="EMBL" id="JYDJ01000108">
    <property type="protein sequence ID" value="KRX43917.1"/>
    <property type="molecule type" value="Genomic_DNA"/>
</dbReference>
<dbReference type="OrthoDB" id="10295441at2759"/>
<reference evidence="1 2" key="1">
    <citation type="submission" date="2015-01" db="EMBL/GenBank/DDBJ databases">
        <title>Evolution of Trichinella species and genotypes.</title>
        <authorList>
            <person name="Korhonen P.K."/>
            <person name="Edoardo P."/>
            <person name="Giuseppe L.R."/>
            <person name="Gasser R.B."/>
        </authorList>
    </citation>
    <scope>NUCLEOTIDE SEQUENCE [LARGE SCALE GENOMIC DNA]</scope>
    <source>
        <strain evidence="1">ISS417</strain>
    </source>
</reference>
<dbReference type="AlphaFoldDB" id="A0A0V0TY22"/>
<dbReference type="Proteomes" id="UP000055048">
    <property type="component" value="Unassembled WGS sequence"/>
</dbReference>
<evidence type="ECO:0000313" key="1">
    <source>
        <dbReference type="EMBL" id="KRX43917.1"/>
    </source>
</evidence>
<name>A0A0V0TY22_9BILA</name>
<comment type="caution">
    <text evidence="1">The sequence shown here is derived from an EMBL/GenBank/DDBJ whole genome shotgun (WGS) entry which is preliminary data.</text>
</comment>
<sequence length="63" mass="6743">MVGTNADLVRSMTINVHRDGLLGSPNYAVGTESLKVLLVNGEGKFEPQATGSNLCRAAWRRVA</sequence>
<gene>
    <name evidence="1" type="ORF">T05_7983</name>
</gene>
<organism evidence="1 2">
    <name type="scientific">Trichinella murrelli</name>
    <dbReference type="NCBI Taxonomy" id="144512"/>
    <lineage>
        <taxon>Eukaryota</taxon>
        <taxon>Metazoa</taxon>
        <taxon>Ecdysozoa</taxon>
        <taxon>Nematoda</taxon>
        <taxon>Enoplea</taxon>
        <taxon>Dorylaimia</taxon>
        <taxon>Trichinellida</taxon>
        <taxon>Trichinellidae</taxon>
        <taxon>Trichinella</taxon>
    </lineage>
</organism>